<comment type="caution">
    <text evidence="1">The sequence shown here is derived from an EMBL/GenBank/DDBJ whole genome shotgun (WGS) entry which is preliminary data.</text>
</comment>
<proteinExistence type="predicted"/>
<evidence type="ECO:0000313" key="1">
    <source>
        <dbReference type="EMBL" id="KAI4318834.1"/>
    </source>
</evidence>
<protein>
    <submittedName>
        <fullName evidence="1">Uncharacterized protein</fullName>
    </submittedName>
</protein>
<gene>
    <name evidence="1" type="ORF">MLD38_032498</name>
</gene>
<name>A0ACB9M682_9MYRT</name>
<accession>A0ACB9M682</accession>
<sequence length="165" mass="19193">MREMRNLSLLEHPDRGIGDASFHRDVKLAEEVKERLSKIDPENSGYHVSLSTLVLPLKSGRTWLRIAEEAYEKLREITSRLRIEAGHTPEADKTVLHDIEEKEKEDSVTRHSEKLVAAFRMASMHKGSNVRVVKNSRICRDCHKFMKLVSRVYLYTRETYSGWLD</sequence>
<reference evidence="2" key="1">
    <citation type="journal article" date="2023" name="Front. Plant Sci.">
        <title>Chromosomal-level genome assembly of Melastoma candidum provides insights into trichome evolution.</title>
        <authorList>
            <person name="Zhong Y."/>
            <person name="Wu W."/>
            <person name="Sun C."/>
            <person name="Zou P."/>
            <person name="Liu Y."/>
            <person name="Dai S."/>
            <person name="Zhou R."/>
        </authorList>
    </citation>
    <scope>NUCLEOTIDE SEQUENCE [LARGE SCALE GENOMIC DNA]</scope>
</reference>
<dbReference type="Proteomes" id="UP001057402">
    <property type="component" value="Chromosome 10"/>
</dbReference>
<keyword evidence="2" id="KW-1185">Reference proteome</keyword>
<evidence type="ECO:0000313" key="2">
    <source>
        <dbReference type="Proteomes" id="UP001057402"/>
    </source>
</evidence>
<organism evidence="1 2">
    <name type="scientific">Melastoma candidum</name>
    <dbReference type="NCBI Taxonomy" id="119954"/>
    <lineage>
        <taxon>Eukaryota</taxon>
        <taxon>Viridiplantae</taxon>
        <taxon>Streptophyta</taxon>
        <taxon>Embryophyta</taxon>
        <taxon>Tracheophyta</taxon>
        <taxon>Spermatophyta</taxon>
        <taxon>Magnoliopsida</taxon>
        <taxon>eudicotyledons</taxon>
        <taxon>Gunneridae</taxon>
        <taxon>Pentapetalae</taxon>
        <taxon>rosids</taxon>
        <taxon>malvids</taxon>
        <taxon>Myrtales</taxon>
        <taxon>Melastomataceae</taxon>
        <taxon>Melastomatoideae</taxon>
        <taxon>Melastomateae</taxon>
        <taxon>Melastoma</taxon>
    </lineage>
</organism>
<dbReference type="EMBL" id="CM042889">
    <property type="protein sequence ID" value="KAI4318834.1"/>
    <property type="molecule type" value="Genomic_DNA"/>
</dbReference>